<evidence type="ECO:0000256" key="2">
    <source>
        <dbReference type="ARBA" id="ARBA00023002"/>
    </source>
</evidence>
<keyword evidence="2" id="KW-0560">Oxidoreductase</keyword>
<dbReference type="InterPro" id="IPR016169">
    <property type="entry name" value="FAD-bd_PCMH_sub2"/>
</dbReference>
<protein>
    <submittedName>
        <fullName evidence="3">(rape) hypothetical protein</fullName>
    </submittedName>
</protein>
<dbReference type="EMBL" id="HG994364">
    <property type="protein sequence ID" value="CAF2329904.1"/>
    <property type="molecule type" value="Genomic_DNA"/>
</dbReference>
<reference evidence="3" key="1">
    <citation type="submission" date="2021-01" db="EMBL/GenBank/DDBJ databases">
        <authorList>
            <consortium name="Genoscope - CEA"/>
            <person name="William W."/>
        </authorList>
    </citation>
    <scope>NUCLEOTIDE SEQUENCE</scope>
</reference>
<dbReference type="Proteomes" id="UP001295469">
    <property type="component" value="Chromosome A10"/>
</dbReference>
<dbReference type="GO" id="GO:0016491">
    <property type="term" value="F:oxidoreductase activity"/>
    <property type="evidence" value="ECO:0007669"/>
    <property type="project" value="UniProtKB-KW"/>
</dbReference>
<dbReference type="PANTHER" id="PTHR13878:SF67">
    <property type="entry name" value="L-GULONOLACTONE OXIDASE 5"/>
    <property type="match status" value="1"/>
</dbReference>
<evidence type="ECO:0000313" key="3">
    <source>
        <dbReference type="EMBL" id="CAF2329904.1"/>
    </source>
</evidence>
<name>A0A817B797_BRANA</name>
<dbReference type="Gene3D" id="3.30.465.10">
    <property type="match status" value="1"/>
</dbReference>
<accession>A0A817B797</accession>
<proteinExistence type="inferred from homology"/>
<dbReference type="PANTHER" id="PTHR13878">
    <property type="entry name" value="GULONOLACTONE OXIDASE"/>
    <property type="match status" value="1"/>
</dbReference>
<sequence>MNPQEFNASKVSLGVLGVISQVTFKLQPIFKRSLTYVMRSYSDF</sequence>
<dbReference type="AlphaFoldDB" id="A0A817B797"/>
<organism evidence="3">
    <name type="scientific">Brassica napus</name>
    <name type="common">Rape</name>
    <dbReference type="NCBI Taxonomy" id="3708"/>
    <lineage>
        <taxon>Eukaryota</taxon>
        <taxon>Viridiplantae</taxon>
        <taxon>Streptophyta</taxon>
        <taxon>Embryophyta</taxon>
        <taxon>Tracheophyta</taxon>
        <taxon>Spermatophyta</taxon>
        <taxon>Magnoliopsida</taxon>
        <taxon>eudicotyledons</taxon>
        <taxon>Gunneridae</taxon>
        <taxon>Pentapetalae</taxon>
        <taxon>rosids</taxon>
        <taxon>malvids</taxon>
        <taxon>Brassicales</taxon>
        <taxon>Brassicaceae</taxon>
        <taxon>Brassiceae</taxon>
        <taxon>Brassica</taxon>
    </lineage>
</organism>
<gene>
    <name evidence="3" type="ORF">DARMORV10_A10P13820.1</name>
</gene>
<comment type="similarity">
    <text evidence="1">Belongs to the oxygen-dependent FAD-linked oxidoreductase family.</text>
</comment>
<dbReference type="InterPro" id="IPR050432">
    <property type="entry name" value="FAD-linked_Oxidoreductases_BP"/>
</dbReference>
<evidence type="ECO:0000256" key="1">
    <source>
        <dbReference type="ARBA" id="ARBA00005466"/>
    </source>
</evidence>